<dbReference type="InterPro" id="IPR036028">
    <property type="entry name" value="SH3-like_dom_sf"/>
</dbReference>
<dbReference type="PANTHER" id="PTHR14167:SF107">
    <property type="entry name" value="PROTEIN CBG06887"/>
    <property type="match status" value="1"/>
</dbReference>
<dbReference type="Proteomes" id="UP000030143">
    <property type="component" value="Unassembled WGS sequence"/>
</dbReference>
<dbReference type="RefSeq" id="XP_016597697.1">
    <property type="nucleotide sequence ID" value="XM_016742367.1"/>
</dbReference>
<accession>A0A0A2KT72</accession>
<dbReference type="InterPro" id="IPR050384">
    <property type="entry name" value="Endophilin_SH3RF"/>
</dbReference>
<feature type="compositionally biased region" description="Low complexity" evidence="3">
    <location>
        <begin position="85"/>
        <end position="94"/>
    </location>
</feature>
<dbReference type="EMBL" id="JQFZ01000191">
    <property type="protein sequence ID" value="KGO55604.1"/>
    <property type="molecule type" value="Genomic_DNA"/>
</dbReference>
<dbReference type="CDD" id="cd00174">
    <property type="entry name" value="SH3"/>
    <property type="match status" value="1"/>
</dbReference>
<dbReference type="SMART" id="SM00326">
    <property type="entry name" value="SH3"/>
    <property type="match status" value="1"/>
</dbReference>
<feature type="domain" description="SH3" evidence="4">
    <location>
        <begin position="126"/>
        <end position="187"/>
    </location>
</feature>
<gene>
    <name evidence="5" type="ORF">PEX2_050920</name>
</gene>
<dbReference type="Gene3D" id="2.30.30.40">
    <property type="entry name" value="SH3 Domains"/>
    <property type="match status" value="1"/>
</dbReference>
<protein>
    <recommendedName>
        <fullName evidence="4">SH3 domain-containing protein</fullName>
    </recommendedName>
</protein>
<dbReference type="VEuPathDB" id="FungiDB:PEXP_056430"/>
<dbReference type="Pfam" id="PF00018">
    <property type="entry name" value="SH3_1"/>
    <property type="match status" value="1"/>
</dbReference>
<dbReference type="GO" id="GO:0007015">
    <property type="term" value="P:actin filament organization"/>
    <property type="evidence" value="ECO:0007669"/>
    <property type="project" value="TreeGrafter"/>
</dbReference>
<name>A0A0A2KT72_PENEN</name>
<dbReference type="PROSITE" id="PS50002">
    <property type="entry name" value="SH3"/>
    <property type="match status" value="1"/>
</dbReference>
<feature type="region of interest" description="Disordered" evidence="3">
    <location>
        <begin position="42"/>
        <end position="103"/>
    </location>
</feature>
<dbReference type="InterPro" id="IPR001452">
    <property type="entry name" value="SH3_domain"/>
</dbReference>
<dbReference type="GeneID" id="27677786"/>
<feature type="compositionally biased region" description="Basic and acidic residues" evidence="3">
    <location>
        <begin position="216"/>
        <end position="228"/>
    </location>
</feature>
<evidence type="ECO:0000256" key="1">
    <source>
        <dbReference type="ARBA" id="ARBA00022443"/>
    </source>
</evidence>
<evidence type="ECO:0000259" key="4">
    <source>
        <dbReference type="PROSITE" id="PS50002"/>
    </source>
</evidence>
<dbReference type="OrthoDB" id="6250593at2759"/>
<evidence type="ECO:0000313" key="6">
    <source>
        <dbReference type="Proteomes" id="UP000030143"/>
    </source>
</evidence>
<dbReference type="STRING" id="27334.A0A0A2KT72"/>
<proteinExistence type="predicted"/>
<dbReference type="HOGENOM" id="CLU_064525_1_1_1"/>
<sequence length="255" mass="27243">MAAPSEFASAMTTRSLRMVRTELEFLADASVITPRQLSSILSQLPTDSEASRAVHASPPPPQQHAQPAPAQHVPVQAQPPPAPYTPSYSPPVSQMANASINENAYSQNQYASQPPQAPPAYPQVPPVLGLASATYAYTPTDAGDLALQPQDRIQITEHMNDDWWRGRNERTGQEGIFPRSYVNVVNEKAGVSSPPPTNYGNMPLAVSQSGQPENSEDPKKSKLEEGGKKFGKKLGNAAIFGAGATVGSNIVNSIF</sequence>
<evidence type="ECO:0000256" key="2">
    <source>
        <dbReference type="PROSITE-ProRule" id="PRU00192"/>
    </source>
</evidence>
<dbReference type="SUPFAM" id="SSF50044">
    <property type="entry name" value="SH3-domain"/>
    <property type="match status" value="1"/>
</dbReference>
<dbReference type="PANTHER" id="PTHR14167">
    <property type="entry name" value="SH3 DOMAIN-CONTAINING"/>
    <property type="match status" value="1"/>
</dbReference>
<evidence type="ECO:0000256" key="3">
    <source>
        <dbReference type="SAM" id="MobiDB-lite"/>
    </source>
</evidence>
<dbReference type="PhylomeDB" id="A0A0A2KT72"/>
<keyword evidence="6" id="KW-1185">Reference proteome</keyword>
<comment type="caution">
    <text evidence="5">The sequence shown here is derived from an EMBL/GenBank/DDBJ whole genome shotgun (WGS) entry which is preliminary data.</text>
</comment>
<organism evidence="5 6">
    <name type="scientific">Penicillium expansum</name>
    <name type="common">Blue mold rot fungus</name>
    <dbReference type="NCBI Taxonomy" id="27334"/>
    <lineage>
        <taxon>Eukaryota</taxon>
        <taxon>Fungi</taxon>
        <taxon>Dikarya</taxon>
        <taxon>Ascomycota</taxon>
        <taxon>Pezizomycotina</taxon>
        <taxon>Eurotiomycetes</taxon>
        <taxon>Eurotiomycetidae</taxon>
        <taxon>Eurotiales</taxon>
        <taxon>Aspergillaceae</taxon>
        <taxon>Penicillium</taxon>
    </lineage>
</organism>
<keyword evidence="1 2" id="KW-0728">SH3 domain</keyword>
<evidence type="ECO:0000313" key="5">
    <source>
        <dbReference type="EMBL" id="KGO55604.1"/>
    </source>
</evidence>
<feature type="region of interest" description="Disordered" evidence="3">
    <location>
        <begin position="192"/>
        <end position="228"/>
    </location>
</feature>
<dbReference type="AlphaFoldDB" id="A0A0A2KT72"/>
<feature type="compositionally biased region" description="Low complexity" evidence="3">
    <location>
        <begin position="63"/>
        <end position="76"/>
    </location>
</feature>
<reference evidence="5 6" key="1">
    <citation type="journal article" date="2015" name="Mol. Plant Microbe Interact.">
        <title>Genome, transcriptome, and functional analyses of Penicillium expansum provide new insights into secondary metabolism and pathogenicity.</title>
        <authorList>
            <person name="Ballester A.R."/>
            <person name="Marcet-Houben M."/>
            <person name="Levin E."/>
            <person name="Sela N."/>
            <person name="Selma-Lazaro C."/>
            <person name="Carmona L."/>
            <person name="Wisniewski M."/>
            <person name="Droby S."/>
            <person name="Gonzalez-Candelas L."/>
            <person name="Gabaldon T."/>
        </authorList>
    </citation>
    <scope>NUCLEOTIDE SEQUENCE [LARGE SCALE GENOMIC DNA]</scope>
    <source>
        <strain evidence="5 6">MD-8</strain>
    </source>
</reference>